<dbReference type="GO" id="GO:0015297">
    <property type="term" value="F:antiporter activity"/>
    <property type="evidence" value="ECO:0007669"/>
    <property type="project" value="InterPro"/>
</dbReference>
<keyword evidence="3" id="KW-1003">Cell membrane</keyword>
<sequence>MTIKIKTNRLINRKMNHDPNKPASMVKLVWPIFIELILTMLVGNVDQYMVTRYSENAVGAIGNANQIINLLLIMFAIVSMSTTILVAQYIGSNNKHKISIIYTLSVFVNLIFSAVIVLIILLFSNQIFDFMNIPGEIRKDSLVYIKTVGGFIFLQGIIATFSAIFRSNRMMKDTMKITVALNIVNVLGNALFIHGFGPIPAMGVFGAAMATNLSRLVGVILFLYMFAKKFETRISFRSLKPFPKVELHKLLGIGLPSGGESLSYSMAMTSILKIANTLSRAVGPYVVNTMVLTKTLAWFSFLYANAVGQASQVVIGNYMGAGEVDKVDRRVMRTLRNSVLVAIVISTTMFIFSDTLYGLFSTDPKVLELGKSILLVEIFLQIGKNSNITLVRSLQATGDIKFPMMVGIVSMWAVAVGFGFFLGVVCNLGLVGVWIGMALDEDIRAVIFLIRWKKGKWKNIRLAND</sequence>
<reference evidence="8" key="1">
    <citation type="submission" date="2020-12" db="EMBL/GenBank/DDBJ databases">
        <title>M. sibirica DSM 26468T genome.</title>
        <authorList>
            <person name="Thieme N."/>
            <person name="Rettenmaier R."/>
            <person name="Zverlov V."/>
            <person name="Liebl W."/>
        </authorList>
    </citation>
    <scope>NUCLEOTIDE SEQUENCE</scope>
    <source>
        <strain evidence="8">DSM 26468</strain>
    </source>
</reference>
<feature type="transmembrane region" description="Helical" evidence="7">
    <location>
        <begin position="143"/>
        <end position="165"/>
    </location>
</feature>
<feature type="transmembrane region" description="Helical" evidence="7">
    <location>
        <begin position="67"/>
        <end position="87"/>
    </location>
</feature>
<evidence type="ECO:0000256" key="3">
    <source>
        <dbReference type="ARBA" id="ARBA00022475"/>
    </source>
</evidence>
<dbReference type="PIRSF" id="PIRSF006603">
    <property type="entry name" value="DinF"/>
    <property type="match status" value="1"/>
</dbReference>
<organism evidence="8 9">
    <name type="scientific">Mobilitalea sibirica</name>
    <dbReference type="NCBI Taxonomy" id="1462919"/>
    <lineage>
        <taxon>Bacteria</taxon>
        <taxon>Bacillati</taxon>
        <taxon>Bacillota</taxon>
        <taxon>Clostridia</taxon>
        <taxon>Lachnospirales</taxon>
        <taxon>Lachnospiraceae</taxon>
        <taxon>Mobilitalea</taxon>
    </lineage>
</organism>
<evidence type="ECO:0000313" key="9">
    <source>
        <dbReference type="Proteomes" id="UP000623269"/>
    </source>
</evidence>
<comment type="subcellular location">
    <subcellularLocation>
        <location evidence="1">Cell membrane</location>
        <topology evidence="1">Multi-pass membrane protein</topology>
    </subcellularLocation>
</comment>
<dbReference type="PANTHER" id="PTHR42925">
    <property type="entry name" value="MULTIDRUG AND TOXIN EFFLUX PROTEIN MATE FAMILY"/>
    <property type="match status" value="1"/>
</dbReference>
<dbReference type="GO" id="GO:0005886">
    <property type="term" value="C:plasma membrane"/>
    <property type="evidence" value="ECO:0007669"/>
    <property type="project" value="UniProtKB-SubCell"/>
</dbReference>
<dbReference type="InterPro" id="IPR047135">
    <property type="entry name" value="YsiQ"/>
</dbReference>
<evidence type="ECO:0000256" key="6">
    <source>
        <dbReference type="ARBA" id="ARBA00023136"/>
    </source>
</evidence>
<dbReference type="PANTHER" id="PTHR42925:SF1">
    <property type="entry name" value="VIRULENCE FACTOR MVIN"/>
    <property type="match status" value="1"/>
</dbReference>
<dbReference type="NCBIfam" id="TIGR00797">
    <property type="entry name" value="matE"/>
    <property type="match status" value="1"/>
</dbReference>
<feature type="transmembrane region" description="Helical" evidence="7">
    <location>
        <begin position="339"/>
        <end position="360"/>
    </location>
</feature>
<dbReference type="GO" id="GO:0042910">
    <property type="term" value="F:xenobiotic transmembrane transporter activity"/>
    <property type="evidence" value="ECO:0007669"/>
    <property type="project" value="InterPro"/>
</dbReference>
<feature type="transmembrane region" description="Helical" evidence="7">
    <location>
        <begin position="404"/>
        <end position="425"/>
    </location>
</feature>
<keyword evidence="2" id="KW-0813">Transport</keyword>
<evidence type="ECO:0000256" key="5">
    <source>
        <dbReference type="ARBA" id="ARBA00022989"/>
    </source>
</evidence>
<protein>
    <submittedName>
        <fullName evidence="8">MATE family efflux transporter</fullName>
    </submittedName>
</protein>
<feature type="transmembrane region" description="Helical" evidence="7">
    <location>
        <begin position="99"/>
        <end position="123"/>
    </location>
</feature>
<feature type="transmembrane region" description="Helical" evidence="7">
    <location>
        <begin position="203"/>
        <end position="227"/>
    </location>
</feature>
<gene>
    <name evidence="8" type="ORF">I5677_11415</name>
</gene>
<keyword evidence="9" id="KW-1185">Reference proteome</keyword>
<dbReference type="EMBL" id="JAEAGR010000011">
    <property type="protein sequence ID" value="MBH1941502.1"/>
    <property type="molecule type" value="Genomic_DNA"/>
</dbReference>
<feature type="transmembrane region" description="Helical" evidence="7">
    <location>
        <begin position="177"/>
        <end position="197"/>
    </location>
</feature>
<keyword evidence="5 7" id="KW-1133">Transmembrane helix</keyword>
<feature type="transmembrane region" description="Helical" evidence="7">
    <location>
        <begin position="28"/>
        <end position="47"/>
    </location>
</feature>
<proteinExistence type="predicted"/>
<keyword evidence="6 7" id="KW-0472">Membrane</keyword>
<dbReference type="Proteomes" id="UP000623269">
    <property type="component" value="Unassembled WGS sequence"/>
</dbReference>
<dbReference type="Pfam" id="PF01554">
    <property type="entry name" value="MatE"/>
    <property type="match status" value="2"/>
</dbReference>
<comment type="caution">
    <text evidence="8">The sequence shown here is derived from an EMBL/GenBank/DDBJ whole genome shotgun (WGS) entry which is preliminary data.</text>
</comment>
<evidence type="ECO:0000256" key="4">
    <source>
        <dbReference type="ARBA" id="ARBA00022692"/>
    </source>
</evidence>
<dbReference type="RefSeq" id="WP_197661711.1">
    <property type="nucleotide sequence ID" value="NZ_JAEAGR010000011.1"/>
</dbReference>
<dbReference type="InterPro" id="IPR002528">
    <property type="entry name" value="MATE_fam"/>
</dbReference>
<evidence type="ECO:0000256" key="7">
    <source>
        <dbReference type="SAM" id="Phobius"/>
    </source>
</evidence>
<evidence type="ECO:0000256" key="2">
    <source>
        <dbReference type="ARBA" id="ARBA00022448"/>
    </source>
</evidence>
<dbReference type="AlphaFoldDB" id="A0A8J7KX90"/>
<keyword evidence="4 7" id="KW-0812">Transmembrane</keyword>
<dbReference type="InterPro" id="IPR048279">
    <property type="entry name" value="MdtK-like"/>
</dbReference>
<dbReference type="CDD" id="cd13134">
    <property type="entry name" value="MATE_like_8"/>
    <property type="match status" value="1"/>
</dbReference>
<evidence type="ECO:0000256" key="1">
    <source>
        <dbReference type="ARBA" id="ARBA00004651"/>
    </source>
</evidence>
<evidence type="ECO:0000313" key="8">
    <source>
        <dbReference type="EMBL" id="MBH1941502.1"/>
    </source>
</evidence>
<name>A0A8J7KX90_9FIRM</name>
<accession>A0A8J7KX90</accession>